<reference evidence="5 6" key="1">
    <citation type="submission" date="2018-02" db="EMBL/GenBank/DDBJ databases">
        <title>The genomes of Aspergillus section Nigri reveals drivers in fungal speciation.</title>
        <authorList>
            <consortium name="DOE Joint Genome Institute"/>
            <person name="Vesth T.C."/>
            <person name="Nybo J."/>
            <person name="Theobald S."/>
            <person name="Brandl J."/>
            <person name="Frisvad J.C."/>
            <person name="Nielsen K.F."/>
            <person name="Lyhne E.K."/>
            <person name="Kogle M.E."/>
            <person name="Kuo A."/>
            <person name="Riley R."/>
            <person name="Clum A."/>
            <person name="Nolan M."/>
            <person name="Lipzen A."/>
            <person name="Salamov A."/>
            <person name="Henrissat B."/>
            <person name="Wiebenga A."/>
            <person name="De vries R.P."/>
            <person name="Grigoriev I.V."/>
            <person name="Mortensen U.H."/>
            <person name="Andersen M.R."/>
            <person name="Baker S.E."/>
        </authorList>
    </citation>
    <scope>NUCLEOTIDE SEQUENCE [LARGE SCALE GENOMIC DNA]</scope>
    <source>
        <strain evidence="5 6">CBS 121057</strain>
    </source>
</reference>
<keyword evidence="2" id="KW-0812">Transmembrane</keyword>
<evidence type="ECO:0000256" key="3">
    <source>
        <dbReference type="ARBA" id="ARBA00022989"/>
    </source>
</evidence>
<evidence type="ECO:0000313" key="5">
    <source>
        <dbReference type="EMBL" id="PYI06018.1"/>
    </source>
</evidence>
<evidence type="ECO:0000256" key="4">
    <source>
        <dbReference type="ARBA" id="ARBA00023136"/>
    </source>
</evidence>
<dbReference type="Proteomes" id="UP000248423">
    <property type="component" value="Unassembled WGS sequence"/>
</dbReference>
<dbReference type="EMBL" id="KZ826353">
    <property type="protein sequence ID" value="PYI06018.1"/>
    <property type="molecule type" value="Genomic_DNA"/>
</dbReference>
<organism evidence="5 6">
    <name type="scientific">Aspergillus sclerotiicarbonarius (strain CBS 121057 / IBT 28362)</name>
    <dbReference type="NCBI Taxonomy" id="1448318"/>
    <lineage>
        <taxon>Eukaryota</taxon>
        <taxon>Fungi</taxon>
        <taxon>Dikarya</taxon>
        <taxon>Ascomycota</taxon>
        <taxon>Pezizomycotina</taxon>
        <taxon>Eurotiomycetes</taxon>
        <taxon>Eurotiomycetidae</taxon>
        <taxon>Eurotiales</taxon>
        <taxon>Aspergillaceae</taxon>
        <taxon>Aspergillus</taxon>
        <taxon>Aspergillus subgen. Circumdati</taxon>
    </lineage>
</organism>
<evidence type="ECO:0000256" key="2">
    <source>
        <dbReference type="ARBA" id="ARBA00022692"/>
    </source>
</evidence>
<proteinExistence type="predicted"/>
<keyword evidence="4" id="KW-0472">Membrane</keyword>
<keyword evidence="6" id="KW-1185">Reference proteome</keyword>
<dbReference type="InterPro" id="IPR045863">
    <property type="entry name" value="CorA_TM1_TM2"/>
</dbReference>
<dbReference type="AlphaFoldDB" id="A0A319EHJ4"/>
<dbReference type="OrthoDB" id="3231000at2759"/>
<dbReference type="Pfam" id="PF01544">
    <property type="entry name" value="CorA"/>
    <property type="match status" value="1"/>
</dbReference>
<dbReference type="Gene3D" id="1.20.58.340">
    <property type="entry name" value="Magnesium transport protein CorA, transmembrane region"/>
    <property type="match status" value="1"/>
</dbReference>
<evidence type="ECO:0000256" key="1">
    <source>
        <dbReference type="ARBA" id="ARBA00004141"/>
    </source>
</evidence>
<protein>
    <submittedName>
        <fullName evidence="5">Uncharacterized protein</fullName>
    </submittedName>
</protein>
<dbReference type="GO" id="GO:0046873">
    <property type="term" value="F:metal ion transmembrane transporter activity"/>
    <property type="evidence" value="ECO:0007669"/>
    <property type="project" value="InterPro"/>
</dbReference>
<dbReference type="SUPFAM" id="SSF144083">
    <property type="entry name" value="Magnesium transport protein CorA, transmembrane region"/>
    <property type="match status" value="1"/>
</dbReference>
<sequence>MNPYRFYVEKQSRRYPSSVQPLGRFLDDPLADQNACRMGVLEFAPDNSAPAYRDLDPQGLHSILSDGTTPKESLPYGRIVIIEDLSREIVEMLGSLLHIDPLFFASHIGHSRASGDSITASTLKPRRQSFITNHYYRAVTLQGLQESSAQYFRDTNINREIVLLPPAQDGTCNALLQHSCSIFVEHDRTGGWLGLVLVDPSIHDDRLMLRQGSDSKHLPYTPKPCHLFQGGYEDFLDLTPTSEWDPIYSPRRGLFEDLVYCWQTERPTSFNIVKPSTISLAYYPIQIILSEWINSLTALDLHIKHHETIIGSLPDQPNHLPHLNQTSSNLSALMTWHRRIRTFITHITQTHHFLQHQEKTPFDLLQSSETITTTLTQLSSTLSTTLIPTAASLAQLLELKRTESQTFRVNQLTYLAFGFVPLSFVTSLYGMSDDFAPGGKKFWQWFVDSANGHAYRTTTALEIL</sequence>
<dbReference type="InterPro" id="IPR002523">
    <property type="entry name" value="MgTranspt_CorA/ZnTranspt_ZntB"/>
</dbReference>
<accession>A0A319EHJ4</accession>
<dbReference type="GO" id="GO:0016020">
    <property type="term" value="C:membrane"/>
    <property type="evidence" value="ECO:0007669"/>
    <property type="project" value="UniProtKB-SubCell"/>
</dbReference>
<gene>
    <name evidence="5" type="ORF">BO78DRAFT_419126</name>
</gene>
<comment type="subcellular location">
    <subcellularLocation>
        <location evidence="1">Membrane</location>
        <topology evidence="1">Multi-pass membrane protein</topology>
    </subcellularLocation>
</comment>
<dbReference type="STRING" id="1448318.A0A319EHJ4"/>
<dbReference type="VEuPathDB" id="FungiDB:BO78DRAFT_419126"/>
<keyword evidence="3" id="KW-1133">Transmembrane helix</keyword>
<evidence type="ECO:0000313" key="6">
    <source>
        <dbReference type="Proteomes" id="UP000248423"/>
    </source>
</evidence>
<name>A0A319EHJ4_ASPSB</name>